<dbReference type="AlphaFoldDB" id="A0A6G9YQA7"/>
<dbReference type="InterPro" id="IPR013216">
    <property type="entry name" value="Methyltransf_11"/>
</dbReference>
<dbReference type="PANTHER" id="PTHR44942">
    <property type="entry name" value="METHYLTRANSF_11 DOMAIN-CONTAINING PROTEIN"/>
    <property type="match status" value="1"/>
</dbReference>
<dbReference type="Gene3D" id="3.40.50.150">
    <property type="entry name" value="Vaccinia Virus protein VP39"/>
    <property type="match status" value="1"/>
</dbReference>
<dbReference type="EMBL" id="CP046172">
    <property type="protein sequence ID" value="QIS15300.1"/>
    <property type="molecule type" value="Genomic_DNA"/>
</dbReference>
<dbReference type="SMART" id="SM00471">
    <property type="entry name" value="HDc"/>
    <property type="match status" value="1"/>
</dbReference>
<evidence type="ECO:0000256" key="2">
    <source>
        <dbReference type="ARBA" id="ARBA00022603"/>
    </source>
</evidence>
<keyword evidence="6" id="KW-1185">Reference proteome</keyword>
<evidence type="ECO:0000313" key="6">
    <source>
        <dbReference type="Proteomes" id="UP000503540"/>
    </source>
</evidence>
<organism evidence="5 6">
    <name type="scientific">Nocardia arthritidis</name>
    <dbReference type="NCBI Taxonomy" id="228602"/>
    <lineage>
        <taxon>Bacteria</taxon>
        <taxon>Bacillati</taxon>
        <taxon>Actinomycetota</taxon>
        <taxon>Actinomycetes</taxon>
        <taxon>Mycobacteriales</taxon>
        <taxon>Nocardiaceae</taxon>
        <taxon>Nocardia</taxon>
    </lineage>
</organism>
<dbReference type="GO" id="GO:0032259">
    <property type="term" value="P:methylation"/>
    <property type="evidence" value="ECO:0007669"/>
    <property type="project" value="UniProtKB-KW"/>
</dbReference>
<gene>
    <name evidence="5" type="ORF">F5544_37365</name>
</gene>
<accession>A0A6G9YQA7</accession>
<evidence type="ECO:0000256" key="3">
    <source>
        <dbReference type="ARBA" id="ARBA00022679"/>
    </source>
</evidence>
<reference evidence="5 6" key="1">
    <citation type="journal article" date="2019" name="ACS Chem. Biol.">
        <title>Identification and Mobilization of a Cryptic Antibiotic Biosynthesis Gene Locus from a Human-Pathogenic Nocardia Isolate.</title>
        <authorList>
            <person name="Herisse M."/>
            <person name="Ishida K."/>
            <person name="Porter J.L."/>
            <person name="Howden B."/>
            <person name="Hertweck C."/>
            <person name="Stinear T.P."/>
            <person name="Pidot S.J."/>
        </authorList>
    </citation>
    <scope>NUCLEOTIDE SEQUENCE [LARGE SCALE GENOMIC DNA]</scope>
    <source>
        <strain evidence="5 6">AUSMDU00012717</strain>
    </source>
</reference>
<dbReference type="GO" id="GO:0008757">
    <property type="term" value="F:S-adenosylmethionine-dependent methyltransferase activity"/>
    <property type="evidence" value="ECO:0007669"/>
    <property type="project" value="InterPro"/>
</dbReference>
<protein>
    <submittedName>
        <fullName evidence="5">Methyltransferase domain-containing protein</fullName>
    </submittedName>
</protein>
<evidence type="ECO:0000313" key="5">
    <source>
        <dbReference type="EMBL" id="QIS15300.1"/>
    </source>
</evidence>
<dbReference type="RefSeq" id="WP_194252449.1">
    <property type="nucleotide sequence ID" value="NZ_CP046172.1"/>
</dbReference>
<dbReference type="InterPro" id="IPR029063">
    <property type="entry name" value="SAM-dependent_MTases_sf"/>
</dbReference>
<dbReference type="InterPro" id="IPR003607">
    <property type="entry name" value="HD/PDEase_dom"/>
</dbReference>
<dbReference type="Gene3D" id="1.10.3210.10">
    <property type="entry name" value="Hypothetical protein af1432"/>
    <property type="match status" value="1"/>
</dbReference>
<evidence type="ECO:0000259" key="4">
    <source>
        <dbReference type="SMART" id="SM00471"/>
    </source>
</evidence>
<feature type="domain" description="HD/PDEase" evidence="4">
    <location>
        <begin position="40"/>
        <end position="144"/>
    </location>
</feature>
<keyword evidence="3 5" id="KW-0808">Transferase</keyword>
<evidence type="ECO:0000256" key="1">
    <source>
        <dbReference type="ARBA" id="ARBA00008361"/>
    </source>
</evidence>
<dbReference type="Pfam" id="PF13328">
    <property type="entry name" value="HD_4"/>
    <property type="match status" value="1"/>
</dbReference>
<keyword evidence="2 5" id="KW-0489">Methyltransferase</keyword>
<dbReference type="SUPFAM" id="SSF53335">
    <property type="entry name" value="S-adenosyl-L-methionine-dependent methyltransferases"/>
    <property type="match status" value="1"/>
</dbReference>
<name>A0A6G9YQA7_9NOCA</name>
<dbReference type="Pfam" id="PF08241">
    <property type="entry name" value="Methyltransf_11"/>
    <property type="match status" value="1"/>
</dbReference>
<dbReference type="SUPFAM" id="SSF109604">
    <property type="entry name" value="HD-domain/PDEase-like"/>
    <property type="match status" value="1"/>
</dbReference>
<dbReference type="Proteomes" id="UP000503540">
    <property type="component" value="Chromosome"/>
</dbReference>
<comment type="similarity">
    <text evidence="1">Belongs to the methyltransferase superfamily.</text>
</comment>
<dbReference type="KEGG" id="nah:F5544_37365"/>
<proteinExistence type="inferred from homology"/>
<dbReference type="InterPro" id="IPR051052">
    <property type="entry name" value="Diverse_substrate_MTase"/>
</dbReference>
<sequence length="437" mass="48584">MTYRTFGTDWQRQLPKDTAEIVTQALAFAERAHGAQTRPAGEPYVEHLREAVAVLVDGVGRTEPDLLVAAVLHDVVEDTPVTLAEVRAEFGDAPAELVYWVTRDPAQEKSAYLKRFAAAPDDAVLVKLADRLSNVQRLHTHPRPAKRAAYFAETVEFILPLAARHPWFADWFAQWRTAMEARLAQADSFGEAAAAYAKARPSYPNEAVRWLIPPKAGLVLDLGAGTGQLTRAVLAAGFDVVAVEPSAGMRAELRRAHPNVPIHAGTAERIPLPDNAVDAVVVGQAWHWVDVAVAVPEIARILRPGGQLGLVWNIRDERHDWVAELGRIMHRGIEQDMGSENPRVGAPFTPIERRDFEWTYHLSRADLLDLVASRSYVITMEPQQREQVLAEVTELLHTHPDLKGRDTLELPYRTRCSRTVTDLSVDRPEPASPRCAR</sequence>
<dbReference type="PANTHER" id="PTHR44942:SF4">
    <property type="entry name" value="METHYLTRANSFERASE TYPE 11 DOMAIN-CONTAINING PROTEIN"/>
    <property type="match status" value="1"/>
</dbReference>
<dbReference type="CDD" id="cd02440">
    <property type="entry name" value="AdoMet_MTases"/>
    <property type="match status" value="1"/>
</dbReference>